<organism evidence="3 4">
    <name type="scientific">Neptunomonas marina</name>
    <dbReference type="NCBI Taxonomy" id="1815562"/>
    <lineage>
        <taxon>Bacteria</taxon>
        <taxon>Pseudomonadati</taxon>
        <taxon>Pseudomonadota</taxon>
        <taxon>Gammaproteobacteria</taxon>
        <taxon>Oceanospirillales</taxon>
        <taxon>Oceanospirillaceae</taxon>
        <taxon>Neptunomonas</taxon>
    </lineage>
</organism>
<dbReference type="Pfam" id="PF11740">
    <property type="entry name" value="KfrA_N"/>
    <property type="match status" value="1"/>
</dbReference>
<evidence type="ECO:0000313" key="4">
    <source>
        <dbReference type="Proteomes" id="UP000282818"/>
    </source>
</evidence>
<dbReference type="GO" id="GO:0003677">
    <property type="term" value="F:DNA binding"/>
    <property type="evidence" value="ECO:0007669"/>
    <property type="project" value="UniProtKB-KW"/>
</dbReference>
<name>A0A437Q8Y3_9GAMM</name>
<comment type="caution">
    <text evidence="3">The sequence shown here is derived from an EMBL/GenBank/DDBJ whole genome shotgun (WGS) entry which is preliminary data.</text>
</comment>
<sequence length="268" mass="30340">MNNRSSTREKVYQVADELLAQGIRPTQQNVRDQLGSGSLTTINSALNGWWQSLSERLTRRNSHPELPDAVLGAANKLWDEALANAEFRYQQRLNEASDVVAAQRQADADEIKQLKQQLSVQQNQHHELMQRYDQAIEEGAQYQRQLLQTETALVKADAKCADLSRQLKQEQWVQANQKMPTSDTDAMFDLKVELQVKDNKIKYLEDLIDKKSKENGELVAALKSAELDAIKQQHRLELVIAQQDARYEDAQAALADCKKALSLAKSKA</sequence>
<dbReference type="RefSeq" id="WP_127693724.1">
    <property type="nucleotide sequence ID" value="NZ_SACQ01000003.1"/>
</dbReference>
<evidence type="ECO:0000256" key="1">
    <source>
        <dbReference type="SAM" id="Coils"/>
    </source>
</evidence>
<dbReference type="InterPro" id="IPR021104">
    <property type="entry name" value="KfrA_DNA-bd_N"/>
</dbReference>
<keyword evidence="1" id="KW-0175">Coiled coil</keyword>
<evidence type="ECO:0000259" key="2">
    <source>
        <dbReference type="Pfam" id="PF11740"/>
    </source>
</evidence>
<feature type="coiled-coil region" evidence="1">
    <location>
        <begin position="240"/>
        <end position="267"/>
    </location>
</feature>
<dbReference type="AlphaFoldDB" id="A0A437Q8Y3"/>
<reference evidence="3 4" key="1">
    <citation type="submission" date="2019-01" db="EMBL/GenBank/DDBJ databases">
        <authorList>
            <person name="Chen W.-M."/>
        </authorList>
    </citation>
    <scope>NUCLEOTIDE SEQUENCE [LARGE SCALE GENOMIC DNA]</scope>
    <source>
        <strain evidence="3 4">HPM-16</strain>
    </source>
</reference>
<accession>A0A437Q8Y3</accession>
<protein>
    <submittedName>
        <fullName evidence="3">DNA-binding protein</fullName>
    </submittedName>
</protein>
<keyword evidence="4" id="KW-1185">Reference proteome</keyword>
<dbReference type="EMBL" id="SACQ01000003">
    <property type="protein sequence ID" value="RVU30879.1"/>
    <property type="molecule type" value="Genomic_DNA"/>
</dbReference>
<feature type="coiled-coil region" evidence="1">
    <location>
        <begin position="104"/>
        <end position="145"/>
    </location>
</feature>
<evidence type="ECO:0000313" key="3">
    <source>
        <dbReference type="EMBL" id="RVU30879.1"/>
    </source>
</evidence>
<dbReference type="Proteomes" id="UP000282818">
    <property type="component" value="Unassembled WGS sequence"/>
</dbReference>
<gene>
    <name evidence="3" type="ORF">EOE65_07635</name>
</gene>
<keyword evidence="3" id="KW-0238">DNA-binding</keyword>
<feature type="domain" description="KfrA N-terminal DNA-binding" evidence="2">
    <location>
        <begin position="7"/>
        <end position="119"/>
    </location>
</feature>
<proteinExistence type="predicted"/>